<dbReference type="AlphaFoldDB" id="A0AAU8EU21"/>
<accession>A0AAU8EU21</accession>
<dbReference type="InterPro" id="IPR014825">
    <property type="entry name" value="DNA_alkylation"/>
</dbReference>
<dbReference type="SUPFAM" id="SSF48371">
    <property type="entry name" value="ARM repeat"/>
    <property type="match status" value="1"/>
</dbReference>
<organism evidence="1">
    <name type="scientific">Arthrobacter sp. K5</name>
    <dbReference type="NCBI Taxonomy" id="2839623"/>
    <lineage>
        <taxon>Bacteria</taxon>
        <taxon>Bacillati</taxon>
        <taxon>Actinomycetota</taxon>
        <taxon>Actinomycetes</taxon>
        <taxon>Micrococcales</taxon>
        <taxon>Micrococcaceae</taxon>
        <taxon>Arthrobacter</taxon>
    </lineage>
</organism>
<sequence length="214" mass="23801">MSAAGEFVDDTLQREASWYRAEELRHRLGSRMQYYGASVGAVRGTVRDALRRHAGLPHDEVTALSSELWEVPVYERRLAAVVLLQSKVELLTNSDLTRIEGFVRDARIPSLVDPIAVDVVGPLVERLEGQQRVRADAVLDRWAGDPDVWLRRASLMAPLRALRAGGGDWDGFVRRAKIATDIAPAGTTPDQQAVDAVLDAVAERRPELRLAFRR</sequence>
<evidence type="ECO:0000313" key="1">
    <source>
        <dbReference type="EMBL" id="XCH12254.1"/>
    </source>
</evidence>
<dbReference type="Pfam" id="PF08713">
    <property type="entry name" value="DNA_alkylation"/>
    <property type="match status" value="1"/>
</dbReference>
<name>A0AAU8EU21_9MICC</name>
<dbReference type="Gene3D" id="1.25.10.90">
    <property type="match status" value="1"/>
</dbReference>
<reference evidence="1" key="1">
    <citation type="submission" date="2024-06" db="EMBL/GenBank/DDBJ databases">
        <title>Biodegradation of dimethachlon by Arthrobacter sp. K5: mechanistic insights and ecological implications.</title>
        <authorList>
            <person name="Hu S."/>
            <person name="Lu P."/>
        </authorList>
    </citation>
    <scope>NUCLEOTIDE SEQUENCE</scope>
    <source>
        <strain evidence="1">K5</strain>
    </source>
</reference>
<dbReference type="RefSeq" id="WP_353712397.1">
    <property type="nucleotide sequence ID" value="NZ_CP159279.1"/>
</dbReference>
<protein>
    <submittedName>
        <fullName evidence="1">DNA alkylation repair protein</fullName>
    </submittedName>
</protein>
<gene>
    <name evidence="1" type="ORF">ABRP34_04365</name>
</gene>
<dbReference type="InterPro" id="IPR016024">
    <property type="entry name" value="ARM-type_fold"/>
</dbReference>
<proteinExistence type="predicted"/>
<dbReference type="EMBL" id="CP159279">
    <property type="protein sequence ID" value="XCH12254.1"/>
    <property type="molecule type" value="Genomic_DNA"/>
</dbReference>